<reference evidence="2 3" key="1">
    <citation type="submission" date="2016-06" db="EMBL/GenBank/DDBJ databases">
        <authorList>
            <person name="Kjaerup R.B."/>
            <person name="Dalgaard T.S."/>
            <person name="Juul-Madsen H.R."/>
        </authorList>
    </citation>
    <scope>NUCLEOTIDE SEQUENCE [LARGE SCALE GENOMIC DNA]</scope>
    <source>
        <strain evidence="2 3">CECT 5080</strain>
    </source>
</reference>
<keyword evidence="3" id="KW-1185">Reference proteome</keyword>
<sequence>MAKSNLWRVIKSVLHALIGVQSERNRREDFASGKASHFIVVALLVVLTFILCLVLLVKGVLYFS</sequence>
<dbReference type="OrthoDB" id="5625885at2"/>
<dbReference type="EMBL" id="FLOC01000031">
    <property type="protein sequence ID" value="SBS36332.1"/>
    <property type="molecule type" value="Genomic_DNA"/>
</dbReference>
<keyword evidence="1" id="KW-0472">Membrane</keyword>
<evidence type="ECO:0000256" key="1">
    <source>
        <dbReference type="SAM" id="Phobius"/>
    </source>
</evidence>
<dbReference type="Pfam" id="PF11174">
    <property type="entry name" value="DUF2970"/>
    <property type="match status" value="1"/>
</dbReference>
<feature type="transmembrane region" description="Helical" evidence="1">
    <location>
        <begin position="35"/>
        <end position="57"/>
    </location>
</feature>
<organism evidence="2 3">
    <name type="scientific">Marinomonas aquimarina</name>
    <dbReference type="NCBI Taxonomy" id="295068"/>
    <lineage>
        <taxon>Bacteria</taxon>
        <taxon>Pseudomonadati</taxon>
        <taxon>Pseudomonadota</taxon>
        <taxon>Gammaproteobacteria</taxon>
        <taxon>Oceanospirillales</taxon>
        <taxon>Oceanospirillaceae</taxon>
        <taxon>Marinomonas</taxon>
    </lineage>
</organism>
<dbReference type="InterPro" id="IPR021344">
    <property type="entry name" value="DUF2970"/>
</dbReference>
<evidence type="ECO:0008006" key="4">
    <source>
        <dbReference type="Google" id="ProtNLM"/>
    </source>
</evidence>
<protein>
    <recommendedName>
        <fullName evidence="4">DUF2970 domain-containing protein</fullName>
    </recommendedName>
</protein>
<dbReference type="Proteomes" id="UP000092627">
    <property type="component" value="Unassembled WGS sequence"/>
</dbReference>
<evidence type="ECO:0000313" key="2">
    <source>
        <dbReference type="EMBL" id="SBS36332.1"/>
    </source>
</evidence>
<keyword evidence="1" id="KW-0812">Transmembrane</keyword>
<evidence type="ECO:0000313" key="3">
    <source>
        <dbReference type="Proteomes" id="UP000092627"/>
    </source>
</evidence>
<dbReference type="STRING" id="295068.MAQ5080_03426"/>
<dbReference type="RefSeq" id="WP_067213454.1">
    <property type="nucleotide sequence ID" value="NZ_FLOC01000031.1"/>
</dbReference>
<gene>
    <name evidence="2" type="ORF">MAQ5080_03426</name>
</gene>
<dbReference type="AlphaFoldDB" id="A0A1A8TQS5"/>
<proteinExistence type="predicted"/>
<keyword evidence="1" id="KW-1133">Transmembrane helix</keyword>
<accession>A0A1A8TQS5</accession>
<name>A0A1A8TQS5_9GAMM</name>